<evidence type="ECO:0000256" key="1">
    <source>
        <dbReference type="ARBA" id="ARBA00022723"/>
    </source>
</evidence>
<feature type="compositionally biased region" description="Polar residues" evidence="8">
    <location>
        <begin position="1"/>
        <end position="29"/>
    </location>
</feature>
<dbReference type="GO" id="GO:0004114">
    <property type="term" value="F:3',5'-cyclic-nucleotide phosphodiesterase activity"/>
    <property type="evidence" value="ECO:0007669"/>
    <property type="project" value="InterPro"/>
</dbReference>
<accession>A0A507C606</accession>
<dbReference type="SUPFAM" id="SSF109604">
    <property type="entry name" value="HD-domain/PDEase-like"/>
    <property type="match status" value="1"/>
</dbReference>
<dbReference type="EC" id="3.1.4.-" evidence="6"/>
<feature type="binding site" evidence="4">
    <location>
        <position position="706"/>
    </location>
    <ligand>
        <name>AMP</name>
        <dbReference type="ChEBI" id="CHEBI:456215"/>
    </ligand>
</feature>
<feature type="region of interest" description="Disordered" evidence="8">
    <location>
        <begin position="1"/>
        <end position="37"/>
    </location>
</feature>
<feature type="binding site" evidence="4">
    <location>
        <position position="757"/>
    </location>
    <ligand>
        <name>AMP</name>
        <dbReference type="ChEBI" id="CHEBI:456215"/>
    </ligand>
</feature>
<proteinExistence type="inferred from homology"/>
<dbReference type="STRING" id="1806994.A0A507C606"/>
<dbReference type="Proteomes" id="UP000319731">
    <property type="component" value="Unassembled WGS sequence"/>
</dbReference>
<feature type="coiled-coil region" evidence="7">
    <location>
        <begin position="336"/>
        <end position="363"/>
    </location>
</feature>
<evidence type="ECO:0000259" key="10">
    <source>
        <dbReference type="PROSITE" id="PS51845"/>
    </source>
</evidence>
<keyword evidence="12" id="KW-1185">Reference proteome</keyword>
<dbReference type="InterPro" id="IPR003607">
    <property type="entry name" value="HD/PDEase_dom"/>
</dbReference>
<keyword evidence="1 5" id="KW-0479">Metal-binding</keyword>
<dbReference type="PROSITE" id="PS51845">
    <property type="entry name" value="PDEASE_I_2"/>
    <property type="match status" value="1"/>
</dbReference>
<feature type="binding site" evidence="5">
    <location>
        <position position="592"/>
    </location>
    <ligand>
        <name>Zn(2+)</name>
        <dbReference type="ChEBI" id="CHEBI:29105"/>
        <label>1</label>
    </ligand>
</feature>
<feature type="transmembrane region" description="Helical" evidence="9">
    <location>
        <begin position="149"/>
        <end position="170"/>
    </location>
</feature>
<evidence type="ECO:0000256" key="8">
    <source>
        <dbReference type="SAM" id="MobiDB-lite"/>
    </source>
</evidence>
<feature type="transmembrane region" description="Helical" evidence="9">
    <location>
        <begin position="309"/>
        <end position="329"/>
    </location>
</feature>
<evidence type="ECO:0000313" key="11">
    <source>
        <dbReference type="EMBL" id="TPX33494.1"/>
    </source>
</evidence>
<dbReference type="InterPro" id="IPR036971">
    <property type="entry name" value="PDEase_catalytic_dom_sf"/>
</dbReference>
<dbReference type="PROSITE" id="PS00126">
    <property type="entry name" value="PDEASE_I_1"/>
    <property type="match status" value="1"/>
</dbReference>
<dbReference type="Pfam" id="PF00233">
    <property type="entry name" value="PDEase_I"/>
    <property type="match status" value="1"/>
</dbReference>
<sequence>MSNNSVVPAVSTNRQSSAEHNAINGSPRRQSIAADTRRTSISLATPVAHSSSINNGRSQYTGADIIQHAPHFTSGLKSGSSSAGMVPPRHGSSLGEFSQQIQDSNRKSPAATTNSSKASKGGLRYSNYFAEDGSDAIKGPIEPMMMLHYIWYGLLLIVLDASGWTELYYWTLPQYFATAFFVHEINRIIVFLHPLSVLPVILSFIPYCIFHFLCGNAHRIFAICWFVSLMAVNLQIGTERLGRHVLAASTCFMLAYCSLIVFYGFENASSAVITFLPANFNTSDISVMPDGSIYAVDAEGINIQTPQEVTIIVTIWLLGFAFYSLQRFIRKYALSMLDHQNEAIKLTKMNDDLKAQLQTMKKEVKLDLDSPVTKVINLIRNIQDKCRLDAETMENLEYVIDILSSNQLFMPNLNVQGSTMDAEVNRWLNVLVATESKPQNKKVNLSASEIMSSSVLLANQAANVSRINMIEIPKSTVSSASEAKITGALYAMDEWEYDIFALVDATDNQPLYYLGMAIFESYPFKQNFGVDDITLRNFFKRIESGYKNVQYHNSTHAADVMQAIHCFLVTLGLGDLVTMEECFAGLVAGAIHDFEHPGTNNAFLINTSSPLAIRYNDVAVLENYHCSRAFEIITAPNSDCNIFANLPLEKFKQVRSCILSMVLATDMAGHFEYIGKFKNKISGAGLDFNDSKDRQLVLDIAMKCGDISNAAKPQELCLKWTFKIMDEFFLQGEEEKRRGLPISMFMDRANQNIPKCQLGFIDFIVQPLYDVWNTYMNEDGDFLALDYLKRNREYWDAEKQRAEAEARANQATPLLPPPPQVSDSAASSSVKIPISKLP</sequence>
<dbReference type="AlphaFoldDB" id="A0A507C606"/>
<dbReference type="RefSeq" id="XP_031024469.1">
    <property type="nucleotide sequence ID" value="XM_031169569.1"/>
</dbReference>
<evidence type="ECO:0000256" key="9">
    <source>
        <dbReference type="SAM" id="Phobius"/>
    </source>
</evidence>
<keyword evidence="2 6" id="KW-0378">Hydrolase</keyword>
<dbReference type="EMBL" id="QEAO01000020">
    <property type="protein sequence ID" value="TPX33494.1"/>
    <property type="molecule type" value="Genomic_DNA"/>
</dbReference>
<dbReference type="CDD" id="cd00077">
    <property type="entry name" value="HDc"/>
    <property type="match status" value="1"/>
</dbReference>
<dbReference type="OrthoDB" id="546632at2759"/>
<evidence type="ECO:0000256" key="3">
    <source>
        <dbReference type="PIRSR" id="PIRSR623088-1"/>
    </source>
</evidence>
<feature type="binding site" evidence="4">
    <location>
        <begin position="552"/>
        <end position="556"/>
    </location>
    <ligand>
        <name>AMP</name>
        <dbReference type="ChEBI" id="CHEBI:456215"/>
    </ligand>
</feature>
<evidence type="ECO:0000256" key="7">
    <source>
        <dbReference type="SAM" id="Coils"/>
    </source>
</evidence>
<feature type="compositionally biased region" description="Polar residues" evidence="8">
    <location>
        <begin position="821"/>
        <end position="830"/>
    </location>
</feature>
<keyword evidence="9" id="KW-1133">Transmembrane helix</keyword>
<name>A0A507C606_9FUNG</name>
<feature type="region of interest" description="Disordered" evidence="8">
    <location>
        <begin position="799"/>
        <end position="838"/>
    </location>
</feature>
<keyword evidence="9" id="KW-0472">Membrane</keyword>
<dbReference type="InterPro" id="IPR023174">
    <property type="entry name" value="PDEase_CS"/>
</dbReference>
<dbReference type="GO" id="GO:0046872">
    <property type="term" value="F:metal ion binding"/>
    <property type="evidence" value="ECO:0007669"/>
    <property type="project" value="UniProtKB-KW"/>
</dbReference>
<keyword evidence="7" id="KW-0175">Coiled coil</keyword>
<feature type="binding site" evidence="5">
    <location>
        <position position="556"/>
    </location>
    <ligand>
        <name>Zn(2+)</name>
        <dbReference type="ChEBI" id="CHEBI:29105"/>
        <label>1</label>
    </ligand>
</feature>
<dbReference type="GeneID" id="42004866"/>
<feature type="active site" description="Proton donor" evidence="3">
    <location>
        <position position="552"/>
    </location>
</feature>
<feature type="region of interest" description="Disordered" evidence="8">
    <location>
        <begin position="75"/>
        <end position="119"/>
    </location>
</feature>
<dbReference type="GO" id="GO:0007165">
    <property type="term" value="P:signal transduction"/>
    <property type="evidence" value="ECO:0007669"/>
    <property type="project" value="InterPro"/>
</dbReference>
<dbReference type="InterPro" id="IPR023088">
    <property type="entry name" value="PDEase"/>
</dbReference>
<gene>
    <name evidence="11" type="ORF">SmJEL517_g03641</name>
</gene>
<evidence type="ECO:0000256" key="2">
    <source>
        <dbReference type="ARBA" id="ARBA00022801"/>
    </source>
</evidence>
<dbReference type="PRINTS" id="PR00387">
    <property type="entry name" value="PDIESTERASE1"/>
</dbReference>
<dbReference type="Gene3D" id="1.10.1300.10">
    <property type="entry name" value="3'5'-cyclic nucleotide phosphodiesterase, catalytic domain"/>
    <property type="match status" value="1"/>
</dbReference>
<reference evidence="11 12" key="1">
    <citation type="journal article" date="2019" name="Sci. Rep.">
        <title>Comparative genomics of chytrid fungi reveal insights into the obligate biotrophic and pathogenic lifestyle of Synchytrium endobioticum.</title>
        <authorList>
            <person name="van de Vossenberg B.T.L.H."/>
            <person name="Warris S."/>
            <person name="Nguyen H.D.T."/>
            <person name="van Gent-Pelzer M.P.E."/>
            <person name="Joly D.L."/>
            <person name="van de Geest H.C."/>
            <person name="Bonants P.J.M."/>
            <person name="Smith D.S."/>
            <person name="Levesque C.A."/>
            <person name="van der Lee T.A.J."/>
        </authorList>
    </citation>
    <scope>NUCLEOTIDE SEQUENCE [LARGE SCALE GENOMIC DNA]</scope>
    <source>
        <strain evidence="11 12">JEL517</strain>
    </source>
</reference>
<feature type="binding site" evidence="4">
    <location>
        <position position="593"/>
    </location>
    <ligand>
        <name>AMP</name>
        <dbReference type="ChEBI" id="CHEBI:456215"/>
    </ligand>
</feature>
<comment type="cofactor">
    <cofactor evidence="6">
        <name>a divalent metal cation</name>
        <dbReference type="ChEBI" id="CHEBI:60240"/>
    </cofactor>
    <text evidence="6">Binds 2 divalent metal cations per subunit. Site 1 may preferentially bind zinc ions, while site 2 has a preference for magnesium and/or manganese ions.</text>
</comment>
<feature type="transmembrane region" description="Helical" evidence="9">
    <location>
        <begin position="244"/>
        <end position="265"/>
    </location>
</feature>
<feature type="binding site" evidence="5">
    <location>
        <position position="706"/>
    </location>
    <ligand>
        <name>Zn(2+)</name>
        <dbReference type="ChEBI" id="CHEBI:29105"/>
        <label>1</label>
    </ligand>
</feature>
<evidence type="ECO:0000256" key="6">
    <source>
        <dbReference type="RuleBase" id="RU363067"/>
    </source>
</evidence>
<evidence type="ECO:0000256" key="4">
    <source>
        <dbReference type="PIRSR" id="PIRSR623088-2"/>
    </source>
</evidence>
<feature type="binding site" evidence="5">
    <location>
        <position position="593"/>
    </location>
    <ligand>
        <name>Zn(2+)</name>
        <dbReference type="ChEBI" id="CHEBI:29105"/>
        <label>1</label>
    </ligand>
</feature>
<dbReference type="PANTHER" id="PTHR11347">
    <property type="entry name" value="CYCLIC NUCLEOTIDE PHOSPHODIESTERASE"/>
    <property type="match status" value="1"/>
</dbReference>
<feature type="transmembrane region" description="Helical" evidence="9">
    <location>
        <begin position="220"/>
        <end position="238"/>
    </location>
</feature>
<keyword evidence="9" id="KW-0812">Transmembrane</keyword>
<feature type="domain" description="PDEase" evidence="10">
    <location>
        <begin position="465"/>
        <end position="802"/>
    </location>
</feature>
<feature type="transmembrane region" description="Helical" evidence="9">
    <location>
        <begin position="190"/>
        <end position="213"/>
    </location>
</feature>
<comment type="similarity">
    <text evidence="6">Belongs to the cyclic nucleotide phosphodiesterase family.</text>
</comment>
<dbReference type="InterPro" id="IPR002073">
    <property type="entry name" value="PDEase_catalytic_dom"/>
</dbReference>
<evidence type="ECO:0000313" key="12">
    <source>
        <dbReference type="Proteomes" id="UP000319731"/>
    </source>
</evidence>
<organism evidence="11 12">
    <name type="scientific">Synchytrium microbalum</name>
    <dbReference type="NCBI Taxonomy" id="1806994"/>
    <lineage>
        <taxon>Eukaryota</taxon>
        <taxon>Fungi</taxon>
        <taxon>Fungi incertae sedis</taxon>
        <taxon>Chytridiomycota</taxon>
        <taxon>Chytridiomycota incertae sedis</taxon>
        <taxon>Chytridiomycetes</taxon>
        <taxon>Synchytriales</taxon>
        <taxon>Synchytriaceae</taxon>
        <taxon>Synchytrium</taxon>
    </lineage>
</organism>
<evidence type="ECO:0000256" key="5">
    <source>
        <dbReference type="PIRSR" id="PIRSR623088-3"/>
    </source>
</evidence>
<comment type="caution">
    <text evidence="11">The sequence shown here is derived from an EMBL/GenBank/DDBJ whole genome shotgun (WGS) entry which is preliminary data.</text>
</comment>
<feature type="binding site" evidence="5">
    <location>
        <position position="593"/>
    </location>
    <ligand>
        <name>Zn(2+)</name>
        <dbReference type="ChEBI" id="CHEBI:29105"/>
        <label>2</label>
    </ligand>
</feature>
<protein>
    <recommendedName>
        <fullName evidence="6">Phosphodiesterase</fullName>
        <ecNumber evidence="6">3.1.4.-</ecNumber>
    </recommendedName>
</protein>